<dbReference type="SUPFAM" id="SSF74653">
    <property type="entry name" value="TolA/TonB C-terminal domain"/>
    <property type="match status" value="1"/>
</dbReference>
<dbReference type="EMBL" id="SEZK01000017">
    <property type="protein sequence ID" value="RYU50966.1"/>
    <property type="molecule type" value="Genomic_DNA"/>
</dbReference>
<evidence type="ECO:0000313" key="8">
    <source>
        <dbReference type="Proteomes" id="UP000294166"/>
    </source>
</evidence>
<comment type="caution">
    <text evidence="3">The sequence shown here is derived from an EMBL/GenBank/DDBJ whole genome shotgun (WGS) entry which is preliminary data.</text>
</comment>
<protein>
    <submittedName>
        <fullName evidence="3">Cell envelope integrity protein TolA</fullName>
    </submittedName>
</protein>
<dbReference type="Pfam" id="PF06519">
    <property type="entry name" value="TolA"/>
    <property type="match status" value="1"/>
</dbReference>
<evidence type="ECO:0000313" key="5">
    <source>
        <dbReference type="EMBL" id="RYU63988.1"/>
    </source>
</evidence>
<evidence type="ECO:0000313" key="7">
    <source>
        <dbReference type="Proteomes" id="UP000294063"/>
    </source>
</evidence>
<dbReference type="EMBL" id="SEZN01000019">
    <property type="protein sequence ID" value="RYU63988.1"/>
    <property type="molecule type" value="Genomic_DNA"/>
</dbReference>
<dbReference type="RefSeq" id="WP_130048438.1">
    <property type="nucleotide sequence ID" value="NZ_SEZJ01000004.1"/>
</dbReference>
<dbReference type="Proteomes" id="UP000294166">
    <property type="component" value="Unassembled WGS sequence"/>
</dbReference>
<reference evidence="6 7" key="1">
    <citation type="submission" date="2019-02" db="EMBL/GenBank/DDBJ databases">
        <title>Genome sequences of Aliivibrio finisterrensis strains from farmed Atlantic salmon.</title>
        <authorList>
            <person name="Bowman J.P."/>
        </authorList>
    </citation>
    <scope>NUCLEOTIDE SEQUENCE [LARGE SCALE GENOMIC DNA]</scope>
    <source>
        <strain evidence="5 8">A21</strain>
        <strain evidence="3 6">A32</strain>
        <strain evidence="4 7">A46</strain>
    </source>
</reference>
<keyword evidence="2" id="KW-0472">Membrane</keyword>
<evidence type="ECO:0000313" key="4">
    <source>
        <dbReference type="EMBL" id="RYU50966.1"/>
    </source>
</evidence>
<proteinExistence type="predicted"/>
<dbReference type="GO" id="GO:0043213">
    <property type="term" value="P:bacteriocin transport"/>
    <property type="evidence" value="ECO:0007669"/>
    <property type="project" value="InterPro"/>
</dbReference>
<dbReference type="NCBIfam" id="TIGR02794">
    <property type="entry name" value="tolA_full"/>
    <property type="match status" value="1"/>
</dbReference>
<evidence type="ECO:0000256" key="2">
    <source>
        <dbReference type="SAM" id="Phobius"/>
    </source>
</evidence>
<feature type="compositionally biased region" description="Basic and acidic residues" evidence="1">
    <location>
        <begin position="60"/>
        <end position="74"/>
    </location>
</feature>
<gene>
    <name evidence="3" type="primary">tolA</name>
    <name evidence="3" type="ORF">ERW49_06290</name>
    <name evidence="5" type="ORF">ERW53_11580</name>
    <name evidence="4" type="ORF">ERW57_11140</name>
</gene>
<dbReference type="OrthoDB" id="6194496at2"/>
<dbReference type="Gene3D" id="3.30.1150.10">
    <property type="match status" value="1"/>
</dbReference>
<dbReference type="Proteomes" id="UP000294063">
    <property type="component" value="Unassembled WGS sequence"/>
</dbReference>
<dbReference type="EMBL" id="SEZJ01000004">
    <property type="protein sequence ID" value="RYU47325.1"/>
    <property type="molecule type" value="Genomic_DNA"/>
</dbReference>
<sequence length="342" mass="38050">MKSDNNYTFAIIVSVVLHLLLVAALIFGSDFSLDDKAKPNTIQAVVIDPNTIAKQASQIRQERERAERAEQERLKRLKQQAAQLEKNRKAEEDRIRKLKEQQVKEKKAAREAEEERKKAVAEAKKQKERAVAEEVERKRRADAAAKAEVAKQAKIKADKEKAAKEAAKKAQLEKERAAKAEADRKAKEKAAKVEAERVAKEKAAAAEKARKEKERAAKAEAERKQKEAALNDIFAGLEDETVQNSSAKQQHIDDEVNRHAAIYTQMIQQNLLVDETYVGKSCRVKIKLASSGLLLSVTTLGGDAQVCRAAKTAVTKVNVFPMPKDSDVVAKLTNINLTVQPE</sequence>
<keyword evidence="2" id="KW-0812">Transmembrane</keyword>
<feature type="region of interest" description="Disordered" evidence="1">
    <location>
        <begin position="120"/>
        <end position="145"/>
    </location>
</feature>
<feature type="transmembrane region" description="Helical" evidence="2">
    <location>
        <begin position="6"/>
        <end position="28"/>
    </location>
</feature>
<dbReference type="AlphaFoldDB" id="A0A4Q5KP37"/>
<evidence type="ECO:0000256" key="1">
    <source>
        <dbReference type="SAM" id="MobiDB-lite"/>
    </source>
</evidence>
<organism evidence="3 6">
    <name type="scientific">Aliivibrio finisterrensis</name>
    <dbReference type="NCBI Taxonomy" id="511998"/>
    <lineage>
        <taxon>Bacteria</taxon>
        <taxon>Pseudomonadati</taxon>
        <taxon>Pseudomonadota</taxon>
        <taxon>Gammaproteobacteria</taxon>
        <taxon>Vibrionales</taxon>
        <taxon>Vibrionaceae</taxon>
        <taxon>Aliivibrio</taxon>
    </lineage>
</organism>
<evidence type="ECO:0000313" key="3">
    <source>
        <dbReference type="EMBL" id="RYU47325.1"/>
    </source>
</evidence>
<keyword evidence="8" id="KW-1185">Reference proteome</keyword>
<dbReference type="InterPro" id="IPR014161">
    <property type="entry name" value="Tol-Pal_TolA"/>
</dbReference>
<evidence type="ECO:0000313" key="6">
    <source>
        <dbReference type="Proteomes" id="UP000293465"/>
    </source>
</evidence>
<name>A0A4Q5KP37_9GAMM</name>
<dbReference type="GO" id="GO:0016020">
    <property type="term" value="C:membrane"/>
    <property type="evidence" value="ECO:0007669"/>
    <property type="project" value="InterPro"/>
</dbReference>
<feature type="region of interest" description="Disordered" evidence="1">
    <location>
        <begin position="166"/>
        <end position="185"/>
    </location>
</feature>
<dbReference type="GeneID" id="56274645"/>
<dbReference type="GO" id="GO:0019534">
    <property type="term" value="F:toxin transmembrane transporter activity"/>
    <property type="evidence" value="ECO:0007669"/>
    <property type="project" value="InterPro"/>
</dbReference>
<feature type="region of interest" description="Disordered" evidence="1">
    <location>
        <begin position="60"/>
        <end position="93"/>
    </location>
</feature>
<accession>A0A4Q5KP37</accession>
<feature type="region of interest" description="Disordered" evidence="1">
    <location>
        <begin position="204"/>
        <end position="223"/>
    </location>
</feature>
<dbReference type="Proteomes" id="UP000293465">
    <property type="component" value="Unassembled WGS sequence"/>
</dbReference>
<keyword evidence="2" id="KW-1133">Transmembrane helix</keyword>